<dbReference type="Pfam" id="PF01636">
    <property type="entry name" value="APH"/>
    <property type="match status" value="1"/>
</dbReference>
<feature type="domain" description="Aminoglycoside phosphotransferase" evidence="2">
    <location>
        <begin position="617"/>
        <end position="655"/>
    </location>
</feature>
<evidence type="ECO:0000259" key="2">
    <source>
        <dbReference type="Pfam" id="PF01636"/>
    </source>
</evidence>
<proteinExistence type="predicted"/>
<dbReference type="Proteomes" id="UP000756346">
    <property type="component" value="Unassembled WGS sequence"/>
</dbReference>
<dbReference type="RefSeq" id="XP_046005882.1">
    <property type="nucleotide sequence ID" value="XM_046155646.1"/>
</dbReference>
<dbReference type="PANTHER" id="PTHR37171">
    <property type="entry name" value="SERINE/THREONINE-PROTEIN KINASE YRZF-RELATED"/>
    <property type="match status" value="1"/>
</dbReference>
<dbReference type="InterPro" id="IPR052396">
    <property type="entry name" value="Meiotic_Drive_Suppr_Kinase"/>
</dbReference>
<dbReference type="PANTHER" id="PTHR37171:SF1">
    <property type="entry name" value="SERINE_THREONINE-PROTEIN KINASE YRZF-RELATED"/>
    <property type="match status" value="1"/>
</dbReference>
<protein>
    <recommendedName>
        <fullName evidence="2">Aminoglycoside phosphotransferase domain-containing protein</fullName>
    </recommendedName>
</protein>
<evidence type="ECO:0000256" key="1">
    <source>
        <dbReference type="SAM" id="MobiDB-lite"/>
    </source>
</evidence>
<reference evidence="3" key="1">
    <citation type="journal article" date="2021" name="Nat. Commun.">
        <title>Genetic determinants of endophytism in the Arabidopsis root mycobiome.</title>
        <authorList>
            <person name="Mesny F."/>
            <person name="Miyauchi S."/>
            <person name="Thiergart T."/>
            <person name="Pickel B."/>
            <person name="Atanasova L."/>
            <person name="Karlsson M."/>
            <person name="Huettel B."/>
            <person name="Barry K.W."/>
            <person name="Haridas S."/>
            <person name="Chen C."/>
            <person name="Bauer D."/>
            <person name="Andreopoulos W."/>
            <person name="Pangilinan J."/>
            <person name="LaButti K."/>
            <person name="Riley R."/>
            <person name="Lipzen A."/>
            <person name="Clum A."/>
            <person name="Drula E."/>
            <person name="Henrissat B."/>
            <person name="Kohler A."/>
            <person name="Grigoriev I.V."/>
            <person name="Martin F.M."/>
            <person name="Hacquard S."/>
        </authorList>
    </citation>
    <scope>NUCLEOTIDE SEQUENCE</scope>
    <source>
        <strain evidence="3">MPI-CAGE-CH-0230</strain>
    </source>
</reference>
<feature type="compositionally biased region" description="Acidic residues" evidence="1">
    <location>
        <begin position="402"/>
        <end position="411"/>
    </location>
</feature>
<dbReference type="SUPFAM" id="SSF56112">
    <property type="entry name" value="Protein kinase-like (PK-like)"/>
    <property type="match status" value="1"/>
</dbReference>
<organism evidence="3 4">
    <name type="scientific">Microdochium trichocladiopsis</name>
    <dbReference type="NCBI Taxonomy" id="1682393"/>
    <lineage>
        <taxon>Eukaryota</taxon>
        <taxon>Fungi</taxon>
        <taxon>Dikarya</taxon>
        <taxon>Ascomycota</taxon>
        <taxon>Pezizomycotina</taxon>
        <taxon>Sordariomycetes</taxon>
        <taxon>Xylariomycetidae</taxon>
        <taxon>Xylariales</taxon>
        <taxon>Microdochiaceae</taxon>
        <taxon>Microdochium</taxon>
    </lineage>
</organism>
<accession>A0A9P8XSS7</accession>
<feature type="region of interest" description="Disordered" evidence="1">
    <location>
        <begin position="359"/>
        <end position="452"/>
    </location>
</feature>
<feature type="compositionally biased region" description="Polar residues" evidence="1">
    <location>
        <begin position="415"/>
        <end position="424"/>
    </location>
</feature>
<sequence length="727" mass="81974">MDQIARLEELLRQAQERAEQAEALSRPTTLKEFLTFCHDHLDLKVAVESDKSLTSKGTITNPQDKAVPSKLLPWTDFFTHQKNNHGRLRSAFPQDQRAFGSLAFLQELGRQHASKKIANERDLEIVQHDIVEAPVARIIEALRNHDATKREFALGQGVTFDNHPNALSDGARDSNQLRADQVCVFRHADAEGSGRLLAFVIEYKAPHKLTPAQLRLGLREMNIKQEVIDRQKIPTDENELFIYHAERVVAAAVCQTYHYMITSGLRYSYLSTGEAIVFLKVDWSTPEHLLFHLAEPRAEVLAHPDNAVYCTAISQVLAFTILAIEEQPFNPGQDERSRVMKDLGRWSVDYDAVLRDIPRSVRKSPPSSAYAPKAYRQVNRSPYGLRSRATGPTCRPASVISNDDDSSDQSDNEGGRSTQKSPSLRNARLESQPRQPRTGASQDTHTKHTSSQRQYCTQQCLLGLARRTVLDMGCPNVGMHQQGDSQYHPVNLDEWLQLIQNQLAKSLDTNIVKLDKQGARGAAFQVTLARYGYTIVAKGTASHLVEDLQHEVSVYKALETLQGIHVPVFLGAFKLERPYYYLPDAHLVYWLLLSWAGEPMRPDQQCSTGMAHARHAAEEAVKRLGVVHGDLRDANVLWNSKTDRVMLIDFDCATLPVHPPATGSQQVGDEFYPQHRMPLHAIATNRLLRIEQQRSGKLRDLRKYRARVGQNASERVLARRLRRDGSS</sequence>
<gene>
    <name evidence="3" type="ORF">B0I36DRAFT_337143</name>
</gene>
<evidence type="ECO:0000313" key="4">
    <source>
        <dbReference type="Proteomes" id="UP000756346"/>
    </source>
</evidence>
<dbReference type="GeneID" id="70185192"/>
<dbReference type="InterPro" id="IPR002575">
    <property type="entry name" value="Aminoglycoside_PTrfase"/>
</dbReference>
<keyword evidence="4" id="KW-1185">Reference proteome</keyword>
<name>A0A9P8XSS7_9PEZI</name>
<comment type="caution">
    <text evidence="3">The sequence shown here is derived from an EMBL/GenBank/DDBJ whole genome shotgun (WGS) entry which is preliminary data.</text>
</comment>
<dbReference type="Gene3D" id="1.10.510.10">
    <property type="entry name" value="Transferase(Phosphotransferase) domain 1"/>
    <property type="match status" value="1"/>
</dbReference>
<dbReference type="OrthoDB" id="411394at2759"/>
<dbReference type="EMBL" id="JAGTJQ010000012">
    <property type="protein sequence ID" value="KAH7016258.1"/>
    <property type="molecule type" value="Genomic_DNA"/>
</dbReference>
<dbReference type="InterPro" id="IPR011009">
    <property type="entry name" value="Kinase-like_dom_sf"/>
</dbReference>
<dbReference type="AlphaFoldDB" id="A0A9P8XSS7"/>
<feature type="compositionally biased region" description="Polar residues" evidence="1">
    <location>
        <begin position="432"/>
        <end position="452"/>
    </location>
</feature>
<evidence type="ECO:0000313" key="3">
    <source>
        <dbReference type="EMBL" id="KAH7016258.1"/>
    </source>
</evidence>